<name>A0A2H9ZWJ8_9ASPA</name>
<evidence type="ECO:0000256" key="1">
    <source>
        <dbReference type="SAM" id="SignalP"/>
    </source>
</evidence>
<organism evidence="2 3">
    <name type="scientific">Apostasia shenzhenica</name>
    <dbReference type="NCBI Taxonomy" id="1088818"/>
    <lineage>
        <taxon>Eukaryota</taxon>
        <taxon>Viridiplantae</taxon>
        <taxon>Streptophyta</taxon>
        <taxon>Embryophyta</taxon>
        <taxon>Tracheophyta</taxon>
        <taxon>Spermatophyta</taxon>
        <taxon>Magnoliopsida</taxon>
        <taxon>Liliopsida</taxon>
        <taxon>Asparagales</taxon>
        <taxon>Orchidaceae</taxon>
        <taxon>Apostasioideae</taxon>
        <taxon>Apostasia</taxon>
    </lineage>
</organism>
<dbReference type="EMBL" id="KZ453102">
    <property type="protein sequence ID" value="PKA47680.1"/>
    <property type="molecule type" value="Genomic_DNA"/>
</dbReference>
<dbReference type="Proteomes" id="UP000236161">
    <property type="component" value="Unassembled WGS sequence"/>
</dbReference>
<feature type="chain" id="PRO_5014163780" description="Cystatin domain-containing protein" evidence="1">
    <location>
        <begin position="19"/>
        <end position="132"/>
    </location>
</feature>
<evidence type="ECO:0008006" key="4">
    <source>
        <dbReference type="Google" id="ProtNLM"/>
    </source>
</evidence>
<proteinExistence type="predicted"/>
<feature type="signal peptide" evidence="1">
    <location>
        <begin position="1"/>
        <end position="18"/>
    </location>
</feature>
<reference evidence="2 3" key="1">
    <citation type="journal article" date="2017" name="Nature">
        <title>The Apostasia genome and the evolution of orchids.</title>
        <authorList>
            <person name="Zhang G.Q."/>
            <person name="Liu K.W."/>
            <person name="Li Z."/>
            <person name="Lohaus R."/>
            <person name="Hsiao Y.Y."/>
            <person name="Niu S.C."/>
            <person name="Wang J.Y."/>
            <person name="Lin Y.C."/>
            <person name="Xu Q."/>
            <person name="Chen L.J."/>
            <person name="Yoshida K."/>
            <person name="Fujiwara S."/>
            <person name="Wang Z.W."/>
            <person name="Zhang Y.Q."/>
            <person name="Mitsuda N."/>
            <person name="Wang M."/>
            <person name="Liu G.H."/>
            <person name="Pecoraro L."/>
            <person name="Huang H.X."/>
            <person name="Xiao X.J."/>
            <person name="Lin M."/>
            <person name="Wu X.Y."/>
            <person name="Wu W.L."/>
            <person name="Chen Y.Y."/>
            <person name="Chang S.B."/>
            <person name="Sakamoto S."/>
            <person name="Ohme-Takagi M."/>
            <person name="Yagi M."/>
            <person name="Zeng S.J."/>
            <person name="Shen C.Y."/>
            <person name="Yeh C.M."/>
            <person name="Luo Y.B."/>
            <person name="Tsai W.C."/>
            <person name="Van de Peer Y."/>
            <person name="Liu Z.J."/>
        </authorList>
    </citation>
    <scope>NUCLEOTIDE SEQUENCE [LARGE SCALE GENOMIC DNA]</scope>
    <source>
        <strain evidence="3">cv. Shenzhen</strain>
        <tissue evidence="2">Stem</tissue>
    </source>
</reference>
<evidence type="ECO:0000313" key="2">
    <source>
        <dbReference type="EMBL" id="PKA47680.1"/>
    </source>
</evidence>
<sequence>MVSKATLVIIFLVAGAGSTRMAVEGQTSEFFRPGKVDQLAEDLARAAVFDYNHPNFRLRKPAVSLCRVDFVARKNVDPSIFVLGIVVHVRGSKTLMAAVAIESLKGLDYNPILMNFDPIPTSETTPNGPCNY</sequence>
<keyword evidence="1" id="KW-0732">Signal</keyword>
<accession>A0A2H9ZWJ8</accession>
<protein>
    <recommendedName>
        <fullName evidence="4">Cystatin domain-containing protein</fullName>
    </recommendedName>
</protein>
<evidence type="ECO:0000313" key="3">
    <source>
        <dbReference type="Proteomes" id="UP000236161"/>
    </source>
</evidence>
<gene>
    <name evidence="2" type="ORF">AXF42_Ash014457</name>
</gene>
<keyword evidence="3" id="KW-1185">Reference proteome</keyword>
<dbReference type="AlphaFoldDB" id="A0A2H9ZWJ8"/>